<dbReference type="InterPro" id="IPR050168">
    <property type="entry name" value="AAA_ATPase_domain"/>
</dbReference>
<name>A0ABU5EZU8_9BACT</name>
<proteinExistence type="inferred from homology"/>
<accession>A0ABU5EZU8</accession>
<keyword evidence="1 3" id="KW-0067">ATP-binding</keyword>
<comment type="similarity">
    <text evidence="1">Belongs to the AAA ATPase family.</text>
</comment>
<dbReference type="InterPro" id="IPR003959">
    <property type="entry name" value="ATPase_AAA_core"/>
</dbReference>
<evidence type="ECO:0000313" key="3">
    <source>
        <dbReference type="EMBL" id="MDY3560826.1"/>
    </source>
</evidence>
<dbReference type="SMART" id="SM00382">
    <property type="entry name" value="AAA"/>
    <property type="match status" value="1"/>
</dbReference>
<comment type="caution">
    <text evidence="3">The sequence shown here is derived from an EMBL/GenBank/DDBJ whole genome shotgun (WGS) entry which is preliminary data.</text>
</comment>
<keyword evidence="4" id="KW-1185">Reference proteome</keyword>
<evidence type="ECO:0000313" key="4">
    <source>
        <dbReference type="Proteomes" id="UP001272242"/>
    </source>
</evidence>
<dbReference type="PANTHER" id="PTHR23077:SF132">
    <property type="entry name" value="ATP-DEPENDENT ZN PROTEASE"/>
    <property type="match status" value="1"/>
</dbReference>
<dbReference type="PANTHER" id="PTHR23077">
    <property type="entry name" value="AAA-FAMILY ATPASE"/>
    <property type="match status" value="1"/>
</dbReference>
<evidence type="ECO:0000256" key="1">
    <source>
        <dbReference type="RuleBase" id="RU003651"/>
    </source>
</evidence>
<gene>
    <name evidence="3" type="ORF">R5W23_002072</name>
</gene>
<dbReference type="InterPro" id="IPR027417">
    <property type="entry name" value="P-loop_NTPase"/>
</dbReference>
<dbReference type="Gene3D" id="3.40.50.300">
    <property type="entry name" value="P-loop containing nucleotide triphosphate hydrolases"/>
    <property type="match status" value="1"/>
</dbReference>
<organism evidence="3 4">
    <name type="scientific">Gemmata algarum</name>
    <dbReference type="NCBI Taxonomy" id="2975278"/>
    <lineage>
        <taxon>Bacteria</taxon>
        <taxon>Pseudomonadati</taxon>
        <taxon>Planctomycetota</taxon>
        <taxon>Planctomycetia</taxon>
        <taxon>Gemmatales</taxon>
        <taxon>Gemmataceae</taxon>
        <taxon>Gemmata</taxon>
    </lineage>
</organism>
<dbReference type="PROSITE" id="PS00674">
    <property type="entry name" value="AAA"/>
    <property type="match status" value="1"/>
</dbReference>
<protein>
    <submittedName>
        <fullName evidence="3">ATP-binding protein</fullName>
    </submittedName>
</protein>
<sequence>MLLDILRNPVTSIPYAALAALKQHSRAGFLLETADSDFNWQKYAGAGLCECVPKRDHPEQALYSWWPAGDRARRATMNGYFDVRWNGRALELLQIQYESACGYNTRVWIGAEDEAAAQAFFAAVCRWNAPVRDEVFVYQEGSWTKDADLYRSIQSSRLDGLILPPGLKDAIRADVAAFFEARDRYRQFNVPWKRGLILIGPPGNGKTHMIQALINDLKKPCLYVKSLKSRYQNEDLSIREVFEQARESAPCVLVLEDIDALIDGENRSFFLNELDGFRKNDGLLTIATTNHPERLDPAIVDRPSRFDRKYHFDLPAEPERAAYLRWWNRQFDGALRLTDGGLDAVAGATAGFSFAYLKELALAATMAWVNRPEVPMDELMAAHVVLLREQMASARPQPGTPAAP</sequence>
<keyword evidence="1" id="KW-0547">Nucleotide-binding</keyword>
<reference evidence="4" key="1">
    <citation type="journal article" date="2023" name="Mar. Drugs">
        <title>Gemmata algarum, a Novel Planctomycete Isolated from an Algal Mat, Displays Antimicrobial Activity.</title>
        <authorList>
            <person name="Kumar G."/>
            <person name="Kallscheuer N."/>
            <person name="Kashif M."/>
            <person name="Ahamad S."/>
            <person name="Jagadeeshwari U."/>
            <person name="Pannikurungottu S."/>
            <person name="Haufschild T."/>
            <person name="Kabuu M."/>
            <person name="Sasikala C."/>
            <person name="Jogler C."/>
            <person name="Ramana C."/>
        </authorList>
    </citation>
    <scope>NUCLEOTIDE SEQUENCE [LARGE SCALE GENOMIC DNA]</scope>
    <source>
        <strain evidence="4">JC673</strain>
    </source>
</reference>
<dbReference type="Proteomes" id="UP001272242">
    <property type="component" value="Unassembled WGS sequence"/>
</dbReference>
<dbReference type="EMBL" id="JAXBLV010000184">
    <property type="protein sequence ID" value="MDY3560826.1"/>
    <property type="molecule type" value="Genomic_DNA"/>
</dbReference>
<evidence type="ECO:0000259" key="2">
    <source>
        <dbReference type="SMART" id="SM00382"/>
    </source>
</evidence>
<dbReference type="CDD" id="cd19481">
    <property type="entry name" value="RecA-like_protease"/>
    <property type="match status" value="1"/>
</dbReference>
<feature type="domain" description="AAA+ ATPase" evidence="2">
    <location>
        <begin position="192"/>
        <end position="316"/>
    </location>
</feature>
<dbReference type="GO" id="GO:0005524">
    <property type="term" value="F:ATP binding"/>
    <property type="evidence" value="ECO:0007669"/>
    <property type="project" value="UniProtKB-KW"/>
</dbReference>
<dbReference type="InterPro" id="IPR003960">
    <property type="entry name" value="ATPase_AAA_CS"/>
</dbReference>
<dbReference type="InterPro" id="IPR003593">
    <property type="entry name" value="AAA+_ATPase"/>
</dbReference>
<dbReference type="SUPFAM" id="SSF52540">
    <property type="entry name" value="P-loop containing nucleoside triphosphate hydrolases"/>
    <property type="match status" value="1"/>
</dbReference>
<dbReference type="Pfam" id="PF00004">
    <property type="entry name" value="AAA"/>
    <property type="match status" value="1"/>
</dbReference>
<dbReference type="RefSeq" id="WP_261187280.1">
    <property type="nucleotide sequence ID" value="NZ_JAXBLV010000184.1"/>
</dbReference>